<dbReference type="RefSeq" id="WP_129347605.1">
    <property type="nucleotide sequence ID" value="NZ_CP012670.1"/>
</dbReference>
<evidence type="ECO:0000313" key="2">
    <source>
        <dbReference type="Proteomes" id="UP000295781"/>
    </source>
</evidence>
<organism evidence="1 2">
    <name type="scientific">Sorangium cellulosum</name>
    <name type="common">Polyangium cellulosum</name>
    <dbReference type="NCBI Taxonomy" id="56"/>
    <lineage>
        <taxon>Bacteria</taxon>
        <taxon>Pseudomonadati</taxon>
        <taxon>Myxococcota</taxon>
        <taxon>Polyangia</taxon>
        <taxon>Polyangiales</taxon>
        <taxon>Polyangiaceae</taxon>
        <taxon>Sorangium</taxon>
    </lineage>
</organism>
<protein>
    <submittedName>
        <fullName evidence="1">Uncharacterized protein</fullName>
    </submittedName>
</protein>
<accession>A0A4P2PZV4</accession>
<gene>
    <name evidence="1" type="ORF">SOCEGT47_029480</name>
</gene>
<sequence>MSASEQVAISGLGASVLGRLLCRSNGYTPYAIAQTLQLPLKAKGSHIEPSRLIENELIGFQQAGLVKRVRKASYQLTRDGERVIRAILCLPQHHKSKAENWRDIKKNLTARRLDEDVSAAASSREIVIEIPPADAARIAALLVGAFHLDLGTTPALARVLGAVAWSAIGVTTAEPFTLEAVMRVLLGRLADAPAQATLRQVIDLLVRKASTLATSARGLLAPQTAALPADEPTFAARVIEAARASKSGRFGDNKVFISHVLRRLVEEGVAIDDAEAFKARLVSAHRSGLLALNRADLVEAMEPADVDASETRYLSTTFHFVRI</sequence>
<dbReference type="Proteomes" id="UP000295781">
    <property type="component" value="Chromosome"/>
</dbReference>
<dbReference type="OrthoDB" id="276660at2"/>
<reference evidence="1 2" key="1">
    <citation type="submission" date="2015-09" db="EMBL/GenBank/DDBJ databases">
        <title>Sorangium comparison.</title>
        <authorList>
            <person name="Zaburannyi N."/>
            <person name="Bunk B."/>
            <person name="Overmann J."/>
            <person name="Mueller R."/>
        </authorList>
    </citation>
    <scope>NUCLEOTIDE SEQUENCE [LARGE SCALE GENOMIC DNA]</scope>
    <source>
        <strain evidence="1 2">So ceGT47</strain>
    </source>
</reference>
<evidence type="ECO:0000313" key="1">
    <source>
        <dbReference type="EMBL" id="AUX22445.1"/>
    </source>
</evidence>
<dbReference type="EMBL" id="CP012670">
    <property type="protein sequence ID" value="AUX22445.1"/>
    <property type="molecule type" value="Genomic_DNA"/>
</dbReference>
<dbReference type="AlphaFoldDB" id="A0A4P2PZV4"/>
<proteinExistence type="predicted"/>
<name>A0A4P2PZV4_SORCE</name>